<dbReference type="Proteomes" id="UP001153069">
    <property type="component" value="Unassembled WGS sequence"/>
</dbReference>
<dbReference type="AlphaFoldDB" id="A0A9N8H9J6"/>
<comment type="caution">
    <text evidence="1">The sequence shown here is derived from an EMBL/GenBank/DDBJ whole genome shotgun (WGS) entry which is preliminary data.</text>
</comment>
<sequence>MGAVFDEADYLPMESAGLHFVMFSKHPNNSAADVSQANIKQAITEMLLCSHPDKVAKHVDDYRVHYASLAVTSLLNHMSAWIKTTNINASSANTGVDVLEMPPMLITNFEPTKPICSLPSHFEMLASSQFAAASKPSSKNHRRNLERARELAENARYAETIYWERANPDPVRLCKSNLTYIPKPGTSDIPDISDTGAFFSSFPVPAVPEQEKMVREVIRRLKTNDKMLYQIDLDNQDLQAHDNLSRVVEA</sequence>
<name>A0A9N8H9J6_9STRA</name>
<keyword evidence="2" id="KW-1185">Reference proteome</keyword>
<dbReference type="EMBL" id="CAICTM010000118">
    <property type="protein sequence ID" value="CAB9501823.1"/>
    <property type="molecule type" value="Genomic_DNA"/>
</dbReference>
<reference evidence="1" key="1">
    <citation type="submission" date="2020-06" db="EMBL/GenBank/DDBJ databases">
        <authorList>
            <consortium name="Plant Systems Biology data submission"/>
        </authorList>
    </citation>
    <scope>NUCLEOTIDE SEQUENCE</scope>
    <source>
        <strain evidence="1">D6</strain>
    </source>
</reference>
<organism evidence="1 2">
    <name type="scientific">Seminavis robusta</name>
    <dbReference type="NCBI Taxonomy" id="568900"/>
    <lineage>
        <taxon>Eukaryota</taxon>
        <taxon>Sar</taxon>
        <taxon>Stramenopiles</taxon>
        <taxon>Ochrophyta</taxon>
        <taxon>Bacillariophyta</taxon>
        <taxon>Bacillariophyceae</taxon>
        <taxon>Bacillariophycidae</taxon>
        <taxon>Naviculales</taxon>
        <taxon>Naviculaceae</taxon>
        <taxon>Seminavis</taxon>
    </lineage>
</organism>
<evidence type="ECO:0000313" key="2">
    <source>
        <dbReference type="Proteomes" id="UP001153069"/>
    </source>
</evidence>
<protein>
    <submittedName>
        <fullName evidence="1">Uncharacterized protein</fullName>
    </submittedName>
</protein>
<accession>A0A9N8H9J6</accession>
<gene>
    <name evidence="1" type="ORF">SEMRO_119_G058170.1</name>
</gene>
<proteinExistence type="predicted"/>
<evidence type="ECO:0000313" key="1">
    <source>
        <dbReference type="EMBL" id="CAB9501823.1"/>
    </source>
</evidence>